<sequence length="258" mass="29914">MQNLVLELKEALELDRNPFLVADNQYQQQLANHPLVKNLWTIGHFFVIVSNLSTWHMGLVSGNCEEVSGYSAAEILAQDAEFSMQFGLPEDTRFNIMVTQLGMQYFKSRPVEERELIFFVYFYRARRKDGRIITVQHQCIPLYFDEDKVPFVFSNIYTDITYLGVTQVPQALQINRYTQEIFHIGPQSLRFNKSEEVFSARERDIIKLLLQGKSSRLIAEHLCISQETVRTHRKNILKKAGLNSTAELTTYVLTRGII</sequence>
<dbReference type="Gene3D" id="1.10.10.10">
    <property type="entry name" value="Winged helix-like DNA-binding domain superfamily/Winged helix DNA-binding domain"/>
    <property type="match status" value="1"/>
</dbReference>
<dbReference type="OrthoDB" id="1727128at2"/>
<keyword evidence="6" id="KW-1185">Reference proteome</keyword>
<dbReference type="RefSeq" id="WP_106931346.1">
    <property type="nucleotide sequence ID" value="NZ_PYFT01000001.1"/>
</dbReference>
<dbReference type="SMART" id="SM00421">
    <property type="entry name" value="HTH_LUXR"/>
    <property type="match status" value="1"/>
</dbReference>
<dbReference type="Pfam" id="PF00196">
    <property type="entry name" value="GerE"/>
    <property type="match status" value="1"/>
</dbReference>
<gene>
    <name evidence="5" type="ORF">AHMF7605_17465</name>
</gene>
<evidence type="ECO:0000313" key="5">
    <source>
        <dbReference type="EMBL" id="PSR55168.1"/>
    </source>
</evidence>
<reference evidence="5 6" key="1">
    <citation type="submission" date="2018-03" db="EMBL/GenBank/DDBJ databases">
        <title>Adhaeribacter sp. HMF7605 Genome sequencing and assembly.</title>
        <authorList>
            <person name="Kang H."/>
            <person name="Kang J."/>
            <person name="Cha I."/>
            <person name="Kim H."/>
            <person name="Joh K."/>
        </authorList>
    </citation>
    <scope>NUCLEOTIDE SEQUENCE [LARGE SCALE GENOMIC DNA]</scope>
    <source>
        <strain evidence="5 6">HMF7605</strain>
    </source>
</reference>
<evidence type="ECO:0000256" key="3">
    <source>
        <dbReference type="ARBA" id="ARBA00023163"/>
    </source>
</evidence>
<dbReference type="SUPFAM" id="SSF55785">
    <property type="entry name" value="PYP-like sensor domain (PAS domain)"/>
    <property type="match status" value="1"/>
</dbReference>
<dbReference type="PROSITE" id="PS00622">
    <property type="entry name" value="HTH_LUXR_1"/>
    <property type="match status" value="1"/>
</dbReference>
<keyword evidence="3" id="KW-0804">Transcription</keyword>
<dbReference type="Gene3D" id="3.30.450.20">
    <property type="entry name" value="PAS domain"/>
    <property type="match status" value="1"/>
</dbReference>
<dbReference type="InterPro" id="IPR035965">
    <property type="entry name" value="PAS-like_dom_sf"/>
</dbReference>
<dbReference type="SUPFAM" id="SSF46894">
    <property type="entry name" value="C-terminal effector domain of the bipartite response regulators"/>
    <property type="match status" value="1"/>
</dbReference>
<evidence type="ECO:0000259" key="4">
    <source>
        <dbReference type="PROSITE" id="PS50043"/>
    </source>
</evidence>
<keyword evidence="1" id="KW-0805">Transcription regulation</keyword>
<dbReference type="PRINTS" id="PR00038">
    <property type="entry name" value="HTHLUXR"/>
</dbReference>
<dbReference type="InterPro" id="IPR000792">
    <property type="entry name" value="Tscrpt_reg_LuxR_C"/>
</dbReference>
<organism evidence="5 6">
    <name type="scientific">Adhaeribacter arboris</name>
    <dbReference type="NCBI Taxonomy" id="2072846"/>
    <lineage>
        <taxon>Bacteria</taxon>
        <taxon>Pseudomonadati</taxon>
        <taxon>Bacteroidota</taxon>
        <taxon>Cytophagia</taxon>
        <taxon>Cytophagales</taxon>
        <taxon>Hymenobacteraceae</taxon>
        <taxon>Adhaeribacter</taxon>
    </lineage>
</organism>
<dbReference type="PANTHER" id="PTHR44688">
    <property type="entry name" value="DNA-BINDING TRANSCRIPTIONAL ACTIVATOR DEVR_DOSR"/>
    <property type="match status" value="1"/>
</dbReference>
<dbReference type="AlphaFoldDB" id="A0A2T2YI60"/>
<dbReference type="PANTHER" id="PTHR44688:SF16">
    <property type="entry name" value="DNA-BINDING TRANSCRIPTIONAL ACTIVATOR DEVR_DOSR"/>
    <property type="match status" value="1"/>
</dbReference>
<proteinExistence type="predicted"/>
<accession>A0A2T2YI60</accession>
<evidence type="ECO:0000313" key="6">
    <source>
        <dbReference type="Proteomes" id="UP000240357"/>
    </source>
</evidence>
<dbReference type="InterPro" id="IPR016032">
    <property type="entry name" value="Sig_transdc_resp-reg_C-effctor"/>
</dbReference>
<dbReference type="CDD" id="cd06170">
    <property type="entry name" value="LuxR_C_like"/>
    <property type="match status" value="1"/>
</dbReference>
<comment type="caution">
    <text evidence="5">The sequence shown here is derived from an EMBL/GenBank/DDBJ whole genome shotgun (WGS) entry which is preliminary data.</text>
</comment>
<keyword evidence="2" id="KW-0238">DNA-binding</keyword>
<dbReference type="GO" id="GO:0003677">
    <property type="term" value="F:DNA binding"/>
    <property type="evidence" value="ECO:0007669"/>
    <property type="project" value="UniProtKB-KW"/>
</dbReference>
<dbReference type="EMBL" id="PYFT01000001">
    <property type="protein sequence ID" value="PSR55168.1"/>
    <property type="molecule type" value="Genomic_DNA"/>
</dbReference>
<protein>
    <recommendedName>
        <fullName evidence="4">HTH luxR-type domain-containing protein</fullName>
    </recommendedName>
</protein>
<feature type="domain" description="HTH luxR-type" evidence="4">
    <location>
        <begin position="191"/>
        <end position="256"/>
    </location>
</feature>
<evidence type="ECO:0000256" key="1">
    <source>
        <dbReference type="ARBA" id="ARBA00023015"/>
    </source>
</evidence>
<dbReference type="InterPro" id="IPR036388">
    <property type="entry name" value="WH-like_DNA-bd_sf"/>
</dbReference>
<evidence type="ECO:0000256" key="2">
    <source>
        <dbReference type="ARBA" id="ARBA00023125"/>
    </source>
</evidence>
<name>A0A2T2YI60_9BACT</name>
<dbReference type="Proteomes" id="UP000240357">
    <property type="component" value="Unassembled WGS sequence"/>
</dbReference>
<dbReference type="GO" id="GO:0006355">
    <property type="term" value="P:regulation of DNA-templated transcription"/>
    <property type="evidence" value="ECO:0007669"/>
    <property type="project" value="InterPro"/>
</dbReference>
<dbReference type="PROSITE" id="PS50043">
    <property type="entry name" value="HTH_LUXR_2"/>
    <property type="match status" value="1"/>
</dbReference>